<proteinExistence type="inferred from homology"/>
<dbReference type="InterPro" id="IPR012910">
    <property type="entry name" value="Plug_dom"/>
</dbReference>
<evidence type="ECO:0000259" key="5">
    <source>
        <dbReference type="Pfam" id="PF00593"/>
    </source>
</evidence>
<gene>
    <name evidence="7" type="ORF">OOZ35_02460</name>
</gene>
<protein>
    <submittedName>
        <fullName evidence="7">TonB-dependent receptor</fullName>
    </submittedName>
</protein>
<dbReference type="Gene3D" id="2.170.130.10">
    <property type="entry name" value="TonB-dependent receptor, plug domain"/>
    <property type="match status" value="1"/>
</dbReference>
<dbReference type="Pfam" id="PF07715">
    <property type="entry name" value="Plug"/>
    <property type="match status" value="1"/>
</dbReference>
<dbReference type="EMBL" id="JAPFGC010000002">
    <property type="protein sequence ID" value="MDA0176348.1"/>
    <property type="molecule type" value="Genomic_DNA"/>
</dbReference>
<evidence type="ECO:0000313" key="7">
    <source>
        <dbReference type="EMBL" id="MDA0176348.1"/>
    </source>
</evidence>
<keyword evidence="2 4" id="KW-0472">Membrane</keyword>
<comment type="caution">
    <text evidence="7">The sequence shown here is derived from an EMBL/GenBank/DDBJ whole genome shotgun (WGS) entry which is preliminary data.</text>
</comment>
<dbReference type="Gene3D" id="2.40.170.20">
    <property type="entry name" value="TonB-dependent receptor, beta-barrel domain"/>
    <property type="match status" value="1"/>
</dbReference>
<dbReference type="RefSeq" id="WP_270005013.1">
    <property type="nucleotide sequence ID" value="NZ_JAPFGC010000002.1"/>
</dbReference>
<dbReference type="InterPro" id="IPR000531">
    <property type="entry name" value="Beta-barrel_TonB"/>
</dbReference>
<dbReference type="PANTHER" id="PTHR47234">
    <property type="match status" value="1"/>
</dbReference>
<dbReference type="PANTHER" id="PTHR47234:SF3">
    <property type="entry name" value="SECRETIN_TONB SHORT N-TERMINAL DOMAIN-CONTAINING PROTEIN"/>
    <property type="match status" value="1"/>
</dbReference>
<dbReference type="Pfam" id="PF00593">
    <property type="entry name" value="TonB_dep_Rec_b-barrel"/>
    <property type="match status" value="1"/>
</dbReference>
<dbReference type="Pfam" id="PF13620">
    <property type="entry name" value="CarboxypepD_reg"/>
    <property type="match status" value="1"/>
</dbReference>
<accession>A0ABT4RWY9</accession>
<comment type="similarity">
    <text evidence="4">Belongs to the TonB-dependent receptor family.</text>
</comment>
<reference evidence="7" key="1">
    <citation type="submission" date="2022-11" db="EMBL/GenBank/DDBJ databases">
        <title>Refractory cell wall polysaccharides provide important carbon source for microbial heterotrophs in the hadal ocean.</title>
        <authorList>
            <person name="Zhu X."/>
        </authorList>
    </citation>
    <scope>NUCLEOTIDE SEQUENCE</scope>
    <source>
        <strain evidence="7">MTRN7</strain>
    </source>
</reference>
<evidence type="ECO:0000256" key="3">
    <source>
        <dbReference type="ARBA" id="ARBA00023237"/>
    </source>
</evidence>
<comment type="subcellular location">
    <subcellularLocation>
        <location evidence="1 4">Cell outer membrane</location>
    </subcellularLocation>
</comment>
<dbReference type="InterPro" id="IPR037066">
    <property type="entry name" value="Plug_dom_sf"/>
</dbReference>
<dbReference type="SUPFAM" id="SSF56935">
    <property type="entry name" value="Porins"/>
    <property type="match status" value="1"/>
</dbReference>
<keyword evidence="8" id="KW-1185">Reference proteome</keyword>
<name>A0ABT4RWY9_9FLAO</name>
<evidence type="ECO:0000313" key="8">
    <source>
        <dbReference type="Proteomes" id="UP001149142"/>
    </source>
</evidence>
<dbReference type="InterPro" id="IPR036942">
    <property type="entry name" value="Beta-barrel_TonB_sf"/>
</dbReference>
<dbReference type="Proteomes" id="UP001149142">
    <property type="component" value="Unassembled WGS sequence"/>
</dbReference>
<evidence type="ECO:0000256" key="2">
    <source>
        <dbReference type="ARBA" id="ARBA00023136"/>
    </source>
</evidence>
<keyword evidence="4" id="KW-0798">TonB box</keyword>
<feature type="domain" description="TonB-dependent receptor plug" evidence="6">
    <location>
        <begin position="128"/>
        <end position="248"/>
    </location>
</feature>
<dbReference type="Gene3D" id="2.60.40.1120">
    <property type="entry name" value="Carboxypeptidase-like, regulatory domain"/>
    <property type="match status" value="1"/>
</dbReference>
<dbReference type="SUPFAM" id="SSF49464">
    <property type="entry name" value="Carboxypeptidase regulatory domain-like"/>
    <property type="match status" value="1"/>
</dbReference>
<evidence type="ECO:0000256" key="1">
    <source>
        <dbReference type="ARBA" id="ARBA00004442"/>
    </source>
</evidence>
<dbReference type="InterPro" id="IPR008969">
    <property type="entry name" value="CarboxyPept-like_regulatory"/>
</dbReference>
<keyword evidence="3" id="KW-0998">Cell outer membrane</keyword>
<evidence type="ECO:0000259" key="6">
    <source>
        <dbReference type="Pfam" id="PF07715"/>
    </source>
</evidence>
<feature type="domain" description="TonB-dependent receptor-like beta-barrel" evidence="5">
    <location>
        <begin position="426"/>
        <end position="864"/>
    </location>
</feature>
<organism evidence="7 8">
    <name type="scientific">Mesoflavibacter profundi</name>
    <dbReference type="NCBI Taxonomy" id="2708110"/>
    <lineage>
        <taxon>Bacteria</taxon>
        <taxon>Pseudomonadati</taxon>
        <taxon>Bacteroidota</taxon>
        <taxon>Flavobacteriia</taxon>
        <taxon>Flavobacteriales</taxon>
        <taxon>Flavobacteriaceae</taxon>
        <taxon>Mesoflavibacter</taxon>
    </lineage>
</organism>
<evidence type="ECO:0000256" key="4">
    <source>
        <dbReference type="RuleBase" id="RU003357"/>
    </source>
</evidence>
<keyword evidence="7" id="KW-0675">Receptor</keyword>
<sequence length="907" mass="100572">MVSTLLLNLKADKIFYFVFLFVYTSLTAQNRATVTGIVTDQFGALPGAKVTVEGNSISTTTDVDGKYTLNLDEGDYVINVSFVMYTTAFKAITLNVGDNKTLDFVLETGFSVDQPISLGSRTKPISLLKTTAPVDIISPSDLTNASQIELSHILHYLVPSFHSTNQTISDGTDHVDPATLRGLGPDQVLVLINGKRRHNSSLLNVNGTVGRGTVGTDFNAIPVASIERIEILRDGATSQYGSDAIAGVINIILKEQIQTIDVSGRVSKNTLNDGFTSNFTANFGFEIGNKGFVNITGEYRNREATNRAGNYNGTVYSNDPEEDAILIAQNNFYAQNDYKDQRVMEIGSAATQNLALSFNAELPVSEFASIYTHGGRNYREGKSKGFYRFPKQIDRVVLQMYPNGFSPEILTDIQDDAIVFGFKGIKNLWNLDFSHSIGINSLDYTVNNSNNASLGIASPRTFYSGGFLYRQNTSNLDVNRGFDWLKGVNIAFGAELRVENYQIIAGEEASYTDGGNTYIDQNGDEQPSIPGAQVFPGITPENQLSRFRTNSSGYLDIEVNPTEKLLLKAAGRYEAYNDFGGQFVWKLSSRYRIKDNLSIRAGLSTGFRAPSLHQLYFQNISTQFINGEILQVGTFNTESAITNEAFEVDMLKPELSKHFSAGFTGKINNNLSFSFDYYNILIEDRIVLSGRFADGYQDILEPFNVGAAQFFSNAIDSKTNGLDAAVHYKLETKKDKLNAVLGANFTHTAVVGPIKVPNSLIGQENVLFNREDVARVEYAQPNFKINALVAYEFDKYRFELGNTYFGEVKYIHPEDGNPNNWVVNNFSGQVESRDQTFASKILTDASFTYKFGKHAYFTIGGNNIFNVYPDKHNHSSNTENGNFVYSRRVQQFGVNGANYYTKLLLRL</sequence>